<evidence type="ECO:0000313" key="5">
    <source>
        <dbReference type="Proteomes" id="UP001208364"/>
    </source>
</evidence>
<dbReference type="Pfam" id="PF00072">
    <property type="entry name" value="Response_reg"/>
    <property type="match status" value="1"/>
</dbReference>
<dbReference type="PANTHER" id="PTHR37299:SF1">
    <property type="entry name" value="STAGE 0 SPORULATION PROTEIN A HOMOLOG"/>
    <property type="match status" value="1"/>
</dbReference>
<evidence type="ECO:0000259" key="2">
    <source>
        <dbReference type="PROSITE" id="PS50110"/>
    </source>
</evidence>
<dbReference type="SUPFAM" id="SSF52172">
    <property type="entry name" value="CheY-like"/>
    <property type="match status" value="1"/>
</dbReference>
<name>A0ABT2SW81_9FIRM</name>
<dbReference type="Proteomes" id="UP001208364">
    <property type="component" value="Unassembled WGS sequence"/>
</dbReference>
<sequence>MQTYFENNEEEFKIFEYELGDNLLDDIEVELLFLDIIMNGMKIARKLRDIQFKAPIIFLTAHADYAVESYEVYVAGYLLKPYDTNKLTLLLDEVLQRSVQKRIAVKVKKQHRYLEINDIMYVESDKHVLNIHLKDSRVIQTTEKLSELEKTINSKRFIRCHQSYLVNMDYIKDAKTDFILSNDIRIPIRVRGRKEIIERYHKYYSSERMNDHL</sequence>
<dbReference type="Gene3D" id="2.40.50.1020">
    <property type="entry name" value="LytTr DNA-binding domain"/>
    <property type="match status" value="1"/>
</dbReference>
<dbReference type="InterPro" id="IPR011006">
    <property type="entry name" value="CheY-like_superfamily"/>
</dbReference>
<accession>A0ABT2SW81</accession>
<feature type="domain" description="HTH LytTR-type" evidence="3">
    <location>
        <begin position="103"/>
        <end position="202"/>
    </location>
</feature>
<dbReference type="PROSITE" id="PS50110">
    <property type="entry name" value="RESPONSE_REGULATORY"/>
    <property type="match status" value="1"/>
</dbReference>
<keyword evidence="1" id="KW-0597">Phosphoprotein</keyword>
<dbReference type="InterPro" id="IPR001789">
    <property type="entry name" value="Sig_transdc_resp-reg_receiver"/>
</dbReference>
<evidence type="ECO:0000313" key="4">
    <source>
        <dbReference type="EMBL" id="MCU6739090.1"/>
    </source>
</evidence>
<reference evidence="4 5" key="1">
    <citation type="journal article" date="2021" name="ISME Commun">
        <title>Automated analysis of genomic sequences facilitates high-throughput and comprehensive description of bacteria.</title>
        <authorList>
            <person name="Hitch T.C.A."/>
        </authorList>
    </citation>
    <scope>NUCLEOTIDE SEQUENCE [LARGE SCALE GENOMIC DNA]</scope>
    <source>
        <strain evidence="4 5">H4_15</strain>
    </source>
</reference>
<dbReference type="Pfam" id="PF04397">
    <property type="entry name" value="LytTR"/>
    <property type="match status" value="1"/>
</dbReference>
<dbReference type="RefSeq" id="WP_267309913.1">
    <property type="nucleotide sequence ID" value="NZ_JAOQJR010000011.1"/>
</dbReference>
<comment type="caution">
    <text evidence="4">The sequence shown here is derived from an EMBL/GenBank/DDBJ whole genome shotgun (WGS) entry which is preliminary data.</text>
</comment>
<feature type="domain" description="Response regulatory" evidence="2">
    <location>
        <begin position="1"/>
        <end position="95"/>
    </location>
</feature>
<dbReference type="InterPro" id="IPR046947">
    <property type="entry name" value="LytR-like"/>
</dbReference>
<protein>
    <submittedName>
        <fullName evidence="4">LytTR family DNA-binding domain-containing protein</fullName>
    </submittedName>
</protein>
<dbReference type="PROSITE" id="PS50930">
    <property type="entry name" value="HTH_LYTTR"/>
    <property type="match status" value="1"/>
</dbReference>
<proteinExistence type="predicted"/>
<dbReference type="GO" id="GO:0003677">
    <property type="term" value="F:DNA binding"/>
    <property type="evidence" value="ECO:0007669"/>
    <property type="project" value="UniProtKB-KW"/>
</dbReference>
<feature type="modified residue" description="4-aspartylphosphate" evidence="1">
    <location>
        <position position="35"/>
    </location>
</feature>
<organism evidence="4 5">
    <name type="scientific">[Clostridium] ammoniilyticum</name>
    <dbReference type="NCBI Taxonomy" id="2981784"/>
    <lineage>
        <taxon>Bacteria</taxon>
        <taxon>Bacillati</taxon>
        <taxon>Bacillota</taxon>
        <taxon>Erysipelotrichia</taxon>
        <taxon>Erysipelotrichales</taxon>
        <taxon>Coprobacillaceae</taxon>
        <taxon>Faecalibacillus</taxon>
    </lineage>
</organism>
<dbReference type="EMBL" id="JAOQJR010000011">
    <property type="protein sequence ID" value="MCU6739090.1"/>
    <property type="molecule type" value="Genomic_DNA"/>
</dbReference>
<dbReference type="PANTHER" id="PTHR37299">
    <property type="entry name" value="TRANSCRIPTIONAL REGULATOR-RELATED"/>
    <property type="match status" value="1"/>
</dbReference>
<gene>
    <name evidence="4" type="ORF">OCV55_10505</name>
</gene>
<dbReference type="SMART" id="SM00850">
    <property type="entry name" value="LytTR"/>
    <property type="match status" value="1"/>
</dbReference>
<evidence type="ECO:0000256" key="1">
    <source>
        <dbReference type="PROSITE-ProRule" id="PRU00169"/>
    </source>
</evidence>
<keyword evidence="5" id="KW-1185">Reference proteome</keyword>
<keyword evidence="4" id="KW-0238">DNA-binding</keyword>
<dbReference type="Gene3D" id="3.40.50.2300">
    <property type="match status" value="1"/>
</dbReference>
<evidence type="ECO:0000259" key="3">
    <source>
        <dbReference type="PROSITE" id="PS50930"/>
    </source>
</evidence>
<dbReference type="InterPro" id="IPR007492">
    <property type="entry name" value="LytTR_DNA-bd_dom"/>
</dbReference>